<dbReference type="Proteomes" id="UP000607653">
    <property type="component" value="Unassembled WGS sequence"/>
</dbReference>
<evidence type="ECO:0000256" key="1">
    <source>
        <dbReference type="SAM" id="MobiDB-lite"/>
    </source>
</evidence>
<feature type="region of interest" description="Disordered" evidence="1">
    <location>
        <begin position="91"/>
        <end position="122"/>
    </location>
</feature>
<organism evidence="2 3">
    <name type="scientific">Nelumbo nucifera</name>
    <name type="common">Sacred lotus</name>
    <dbReference type="NCBI Taxonomy" id="4432"/>
    <lineage>
        <taxon>Eukaryota</taxon>
        <taxon>Viridiplantae</taxon>
        <taxon>Streptophyta</taxon>
        <taxon>Embryophyta</taxon>
        <taxon>Tracheophyta</taxon>
        <taxon>Spermatophyta</taxon>
        <taxon>Magnoliopsida</taxon>
        <taxon>Proteales</taxon>
        <taxon>Nelumbonaceae</taxon>
        <taxon>Nelumbo</taxon>
    </lineage>
</organism>
<evidence type="ECO:0000313" key="2">
    <source>
        <dbReference type="EMBL" id="DAD47449.1"/>
    </source>
</evidence>
<proteinExistence type="predicted"/>
<feature type="compositionally biased region" description="Basic and acidic residues" evidence="1">
    <location>
        <begin position="94"/>
        <end position="119"/>
    </location>
</feature>
<reference evidence="2 3" key="1">
    <citation type="journal article" date="2020" name="Mol. Biol. Evol.">
        <title>Distinct Expression and Methylation Patterns for Genes with Different Fates following a Single Whole-Genome Duplication in Flowering Plants.</title>
        <authorList>
            <person name="Shi T."/>
            <person name="Rahmani R.S."/>
            <person name="Gugger P.F."/>
            <person name="Wang M."/>
            <person name="Li H."/>
            <person name="Zhang Y."/>
            <person name="Li Z."/>
            <person name="Wang Q."/>
            <person name="Van de Peer Y."/>
            <person name="Marchal K."/>
            <person name="Chen J."/>
        </authorList>
    </citation>
    <scope>NUCLEOTIDE SEQUENCE [LARGE SCALE GENOMIC DNA]</scope>
    <source>
        <tissue evidence="2">Leaf</tissue>
    </source>
</reference>
<accession>A0A822ZW02</accession>
<keyword evidence="3" id="KW-1185">Reference proteome</keyword>
<protein>
    <submittedName>
        <fullName evidence="2">Uncharacterized protein</fullName>
    </submittedName>
</protein>
<sequence>MGVDVFVELKWFIGGRFEHTNDWLLYFKGKIWKLEYPRVNDNQSNVGDIGMVDDVIFHNFQGDSADVLGCITQDDAIEKGEVNQARVLTDGGIGEEHPTRGTKEGEPTKDLKEESDGRQMARNMHPRMILQGLVKAVVELLPYVEHRKYVRHVFAN</sequence>
<gene>
    <name evidence="2" type="ORF">HUJ06_017386</name>
</gene>
<comment type="caution">
    <text evidence="2">The sequence shown here is derived from an EMBL/GenBank/DDBJ whole genome shotgun (WGS) entry which is preliminary data.</text>
</comment>
<dbReference type="EMBL" id="DUZY01000008">
    <property type="protein sequence ID" value="DAD47449.1"/>
    <property type="molecule type" value="Genomic_DNA"/>
</dbReference>
<evidence type="ECO:0000313" key="3">
    <source>
        <dbReference type="Proteomes" id="UP000607653"/>
    </source>
</evidence>
<dbReference type="AlphaFoldDB" id="A0A822ZW02"/>
<name>A0A822ZW02_NELNU</name>